<reference evidence="3" key="1">
    <citation type="submission" date="2022-10" db="EMBL/GenBank/DDBJ databases">
        <title>Genome assembly of Pristionchus species.</title>
        <authorList>
            <person name="Yoshida K."/>
            <person name="Sommer R.J."/>
        </authorList>
    </citation>
    <scope>NUCLEOTIDE SEQUENCE [LARGE SCALE GENOMIC DNA]</scope>
    <source>
        <strain evidence="3">RS5460</strain>
    </source>
</reference>
<dbReference type="AlphaFoldDB" id="A0AAN4ZKS9"/>
<feature type="chain" id="PRO_5042836630" description="Secreted protein" evidence="1">
    <location>
        <begin position="20"/>
        <end position="65"/>
    </location>
</feature>
<dbReference type="EMBL" id="BTRK01000003">
    <property type="protein sequence ID" value="GMR40032.1"/>
    <property type="molecule type" value="Genomic_DNA"/>
</dbReference>
<organism evidence="2 3">
    <name type="scientific">Pristionchus mayeri</name>
    <dbReference type="NCBI Taxonomy" id="1317129"/>
    <lineage>
        <taxon>Eukaryota</taxon>
        <taxon>Metazoa</taxon>
        <taxon>Ecdysozoa</taxon>
        <taxon>Nematoda</taxon>
        <taxon>Chromadorea</taxon>
        <taxon>Rhabditida</taxon>
        <taxon>Rhabditina</taxon>
        <taxon>Diplogasteromorpha</taxon>
        <taxon>Diplogasteroidea</taxon>
        <taxon>Neodiplogasteridae</taxon>
        <taxon>Pristionchus</taxon>
    </lineage>
</organism>
<accession>A0AAN4ZKS9</accession>
<feature type="non-terminal residue" evidence="2">
    <location>
        <position position="65"/>
    </location>
</feature>
<evidence type="ECO:0000256" key="1">
    <source>
        <dbReference type="SAM" id="SignalP"/>
    </source>
</evidence>
<evidence type="ECO:0000313" key="2">
    <source>
        <dbReference type="EMBL" id="GMR40032.1"/>
    </source>
</evidence>
<dbReference type="Proteomes" id="UP001328107">
    <property type="component" value="Unassembled WGS sequence"/>
</dbReference>
<keyword evidence="1" id="KW-0732">Signal</keyword>
<gene>
    <name evidence="2" type="ORF">PMAYCL1PPCAC_10227</name>
</gene>
<proteinExistence type="predicted"/>
<name>A0AAN4ZKS9_9BILA</name>
<keyword evidence="3" id="KW-1185">Reference proteome</keyword>
<protein>
    <recommendedName>
        <fullName evidence="4">Secreted protein</fullName>
    </recommendedName>
</protein>
<sequence>VNLVRVSEVLLLLVLQVHLHNHSYHHPGCSCIYCCQDCSFRGTRSDGAAASFDEHHCTGYRRVLI</sequence>
<feature type="non-terminal residue" evidence="2">
    <location>
        <position position="1"/>
    </location>
</feature>
<evidence type="ECO:0008006" key="4">
    <source>
        <dbReference type="Google" id="ProtNLM"/>
    </source>
</evidence>
<evidence type="ECO:0000313" key="3">
    <source>
        <dbReference type="Proteomes" id="UP001328107"/>
    </source>
</evidence>
<comment type="caution">
    <text evidence="2">The sequence shown here is derived from an EMBL/GenBank/DDBJ whole genome shotgun (WGS) entry which is preliminary data.</text>
</comment>
<feature type="signal peptide" evidence="1">
    <location>
        <begin position="1"/>
        <end position="19"/>
    </location>
</feature>